<evidence type="ECO:0000313" key="3">
    <source>
        <dbReference type="Proteomes" id="UP001519460"/>
    </source>
</evidence>
<protein>
    <submittedName>
        <fullName evidence="2">Uncharacterized protein</fullName>
    </submittedName>
</protein>
<sequence length="232" mass="25714">METRQSYQQRVKERRLPGSTQPSREQSVEHIQRRFHNSPRQPADGISGKGLPATRRTLIYLTLCTFRAGEQTDQDTRMSPMSGKAALSWVNVILTANVAAGGQVGLTGFSTRAEINAKHHRGKGTIEEETPQRQNHQRKTKHYRGRNATGSLIYLTLCIFRAGEQTDQDTRMSPMSGKAALSWVNVILTANVAAGGQVGLTGFSTVSNMITRWSSYQEQSPQGRRTEGHNSC</sequence>
<evidence type="ECO:0000313" key="2">
    <source>
        <dbReference type="EMBL" id="KAK7491873.1"/>
    </source>
</evidence>
<feature type="region of interest" description="Disordered" evidence="1">
    <location>
        <begin position="1"/>
        <end position="51"/>
    </location>
</feature>
<evidence type="ECO:0000256" key="1">
    <source>
        <dbReference type="SAM" id="MobiDB-lite"/>
    </source>
</evidence>
<organism evidence="2 3">
    <name type="scientific">Batillaria attramentaria</name>
    <dbReference type="NCBI Taxonomy" id="370345"/>
    <lineage>
        <taxon>Eukaryota</taxon>
        <taxon>Metazoa</taxon>
        <taxon>Spiralia</taxon>
        <taxon>Lophotrochozoa</taxon>
        <taxon>Mollusca</taxon>
        <taxon>Gastropoda</taxon>
        <taxon>Caenogastropoda</taxon>
        <taxon>Sorbeoconcha</taxon>
        <taxon>Cerithioidea</taxon>
        <taxon>Batillariidae</taxon>
        <taxon>Batillaria</taxon>
    </lineage>
</organism>
<dbReference type="Proteomes" id="UP001519460">
    <property type="component" value="Unassembled WGS sequence"/>
</dbReference>
<comment type="caution">
    <text evidence="2">The sequence shown here is derived from an EMBL/GenBank/DDBJ whole genome shotgun (WGS) entry which is preliminary data.</text>
</comment>
<keyword evidence="3" id="KW-1185">Reference proteome</keyword>
<reference evidence="2 3" key="1">
    <citation type="journal article" date="2023" name="Sci. Data">
        <title>Genome assembly of the Korean intertidal mud-creeper Batillaria attramentaria.</title>
        <authorList>
            <person name="Patra A.K."/>
            <person name="Ho P.T."/>
            <person name="Jun S."/>
            <person name="Lee S.J."/>
            <person name="Kim Y."/>
            <person name="Won Y.J."/>
        </authorList>
    </citation>
    <scope>NUCLEOTIDE SEQUENCE [LARGE SCALE GENOMIC DNA]</scope>
    <source>
        <strain evidence="2">Wonlab-2016</strain>
    </source>
</reference>
<dbReference type="EMBL" id="JACVVK020000109">
    <property type="protein sequence ID" value="KAK7491873.1"/>
    <property type="molecule type" value="Genomic_DNA"/>
</dbReference>
<proteinExistence type="predicted"/>
<gene>
    <name evidence="2" type="ORF">BaRGS_00016892</name>
</gene>
<feature type="region of interest" description="Disordered" evidence="1">
    <location>
        <begin position="119"/>
        <end position="142"/>
    </location>
</feature>
<dbReference type="AlphaFoldDB" id="A0ABD0KX64"/>
<name>A0ABD0KX64_9CAEN</name>
<accession>A0ABD0KX64</accession>